<dbReference type="InterPro" id="IPR020627">
    <property type="entry name" value="KhpA"/>
</dbReference>
<dbReference type="Gene3D" id="3.30.300.20">
    <property type="match status" value="1"/>
</dbReference>
<sequence length="142" mass="15503">MDFMEDFAAYIVKNLVTDPNAVEIRSSEDKASATLKLEIHAASEDIGKIIGRKGQTIQALRTILRRVGARLQKKILVELAQPENGSLTDEEVLSLDYISAASAEDFEEDSSFAENSIEEEPSVIVRSLAGVCPGCSCSHHHD</sequence>
<reference evidence="4 5" key="1">
    <citation type="journal article" date="2011" name="J. Exp. Med.">
        <title>A live-attenuated chlamydial vaccine protects against trachoma in nonhuman primates.</title>
        <authorList>
            <person name="Kari L."/>
            <person name="Whitmire W.M."/>
            <person name="Olivares-Zavaleta N."/>
            <person name="Goheen M.M."/>
            <person name="Taylor L.D."/>
            <person name="Carlson J.H."/>
            <person name="Sturdevant G.L."/>
            <person name="Lu C."/>
            <person name="Bakios L.E."/>
            <person name="Randall L.B."/>
            <person name="Parnell M.J."/>
            <person name="Zhong G."/>
            <person name="Caldwell H.D."/>
        </authorList>
    </citation>
    <scope>NUCLEOTIDE SEQUENCE [LARGE SCALE GENOMIC DNA]</scope>
    <source>
        <strain evidence="4 5">A2497</strain>
    </source>
</reference>
<dbReference type="InterPro" id="IPR015946">
    <property type="entry name" value="KH_dom-like_a/b"/>
</dbReference>
<proteinExistence type="inferred from homology"/>
<dbReference type="GO" id="GO:0005737">
    <property type="term" value="C:cytoplasm"/>
    <property type="evidence" value="ECO:0007669"/>
    <property type="project" value="UniProtKB-SubCell"/>
</dbReference>
<comment type="subcellular location">
    <subcellularLocation>
        <location evidence="3">Cytoplasm</location>
    </subcellularLocation>
</comment>
<dbReference type="Pfam" id="PF13083">
    <property type="entry name" value="KH_KhpA-B"/>
    <property type="match status" value="1"/>
</dbReference>
<dbReference type="AlphaFoldDB" id="G4NPI2"/>
<evidence type="ECO:0000256" key="2">
    <source>
        <dbReference type="ARBA" id="ARBA00022884"/>
    </source>
</evidence>
<dbReference type="CDD" id="cd22533">
    <property type="entry name" value="KH-II_YlqC-like"/>
    <property type="match status" value="1"/>
</dbReference>
<dbReference type="PATRIC" id="fig|580047.4.peg.843"/>
<evidence type="ECO:0000313" key="4">
    <source>
        <dbReference type="EMBL" id="AEP35655.1"/>
    </source>
</evidence>
<evidence type="ECO:0000256" key="3">
    <source>
        <dbReference type="HAMAP-Rule" id="MF_00088"/>
    </source>
</evidence>
<organism evidence="4 5">
    <name type="scientific">Chlamydia trachomatis serovar A (strain A2497)</name>
    <dbReference type="NCBI Taxonomy" id="580047"/>
    <lineage>
        <taxon>Bacteria</taxon>
        <taxon>Pseudomonadati</taxon>
        <taxon>Chlamydiota</taxon>
        <taxon>Chlamydiia</taxon>
        <taxon>Chlamydiales</taxon>
        <taxon>Chlamydiaceae</taxon>
        <taxon>Chlamydia/Chlamydophila group</taxon>
        <taxon>Chlamydia</taxon>
    </lineage>
</organism>
<dbReference type="SUPFAM" id="SSF54814">
    <property type="entry name" value="Prokaryotic type KH domain (KH-domain type II)"/>
    <property type="match status" value="1"/>
</dbReference>
<comment type="function">
    <text evidence="3">A probable RNA-binding protein.</text>
</comment>
<comment type="similarity">
    <text evidence="3">Belongs to the KhpA RNA-binding protein family.</text>
</comment>
<keyword evidence="2 3" id="KW-0694">RNA-binding</keyword>
<dbReference type="KEGG" id="cra:CTO_0833"/>
<accession>G4NPI2</accession>
<name>G4NPI2_CHLT4</name>
<dbReference type="Proteomes" id="UP000009287">
    <property type="component" value="Chromosome"/>
</dbReference>
<dbReference type="InterPro" id="IPR009019">
    <property type="entry name" value="KH_sf_prok-type"/>
</dbReference>
<evidence type="ECO:0000256" key="1">
    <source>
        <dbReference type="ARBA" id="ARBA00022490"/>
    </source>
</evidence>
<dbReference type="PANTHER" id="PTHR34654:SF1">
    <property type="entry name" value="RNA-BINDING PROTEIN KHPA"/>
    <property type="match status" value="1"/>
</dbReference>
<evidence type="ECO:0000313" key="5">
    <source>
        <dbReference type="Proteomes" id="UP000009287"/>
    </source>
</evidence>
<dbReference type="PANTHER" id="PTHR34654">
    <property type="entry name" value="UPF0109 PROTEIN SCO5592"/>
    <property type="match status" value="1"/>
</dbReference>
<dbReference type="EMBL" id="CP002401">
    <property type="protein sequence ID" value="AEP35655.1"/>
    <property type="molecule type" value="Genomic_DNA"/>
</dbReference>
<dbReference type="GO" id="GO:0003723">
    <property type="term" value="F:RNA binding"/>
    <property type="evidence" value="ECO:0007669"/>
    <property type="project" value="UniProtKB-UniRule"/>
</dbReference>
<gene>
    <name evidence="3" type="primary">khpA</name>
    <name evidence="4" type="ordered locus">CTO_0833</name>
</gene>
<keyword evidence="1 3" id="KW-0963">Cytoplasm</keyword>
<dbReference type="HAMAP" id="MF_00088">
    <property type="entry name" value="KhpA"/>
    <property type="match status" value="1"/>
</dbReference>
<protein>
    <recommendedName>
        <fullName evidence="3">RNA-binding protein KhpA</fullName>
    </recommendedName>
    <alternativeName>
        <fullName evidence="3">KH-domain protein A</fullName>
    </alternativeName>
</protein>